<dbReference type="InterPro" id="IPR002156">
    <property type="entry name" value="RNaseH_domain"/>
</dbReference>
<evidence type="ECO:0000313" key="3">
    <source>
        <dbReference type="Proteomes" id="UP000499080"/>
    </source>
</evidence>
<dbReference type="GO" id="GO:0004523">
    <property type="term" value="F:RNA-DNA hybrid ribonuclease activity"/>
    <property type="evidence" value="ECO:0007669"/>
    <property type="project" value="InterPro"/>
</dbReference>
<proteinExistence type="predicted"/>
<feature type="non-terminal residue" evidence="2">
    <location>
        <position position="189"/>
    </location>
</feature>
<dbReference type="GO" id="GO:0003676">
    <property type="term" value="F:nucleic acid binding"/>
    <property type="evidence" value="ECO:0007669"/>
    <property type="project" value="InterPro"/>
</dbReference>
<sequence>MFRAIGSVGLSWMKAHAGIPGNELADQLAKEASVDGDPLFLPVPYTFFKKFIKSYILENWQRHWDVSKSGVRVREFVPSVDMSLLTHNRFFLFFISGHSPFPAYLFRFNIFDSPNCICDGLGDADHFAFDCPHTSSFHFTRPAVPNESAWFSRCGNLTTVIPKKGKVELSSPPKGIHLQIPTDPTPKWV</sequence>
<name>A0A4Y2L7L5_ARAVE</name>
<dbReference type="InterPro" id="IPR036397">
    <property type="entry name" value="RNaseH_sf"/>
</dbReference>
<dbReference type="OrthoDB" id="6437659at2759"/>
<dbReference type="AlphaFoldDB" id="A0A4Y2L7L5"/>
<dbReference type="SUPFAM" id="SSF53098">
    <property type="entry name" value="Ribonuclease H-like"/>
    <property type="match status" value="1"/>
</dbReference>
<keyword evidence="3" id="KW-1185">Reference proteome</keyword>
<dbReference type="Gene3D" id="3.30.420.10">
    <property type="entry name" value="Ribonuclease H-like superfamily/Ribonuclease H"/>
    <property type="match status" value="1"/>
</dbReference>
<feature type="domain" description="RNase H type-1" evidence="1">
    <location>
        <begin position="1"/>
        <end position="34"/>
    </location>
</feature>
<comment type="caution">
    <text evidence="2">The sequence shown here is derived from an EMBL/GenBank/DDBJ whole genome shotgun (WGS) entry which is preliminary data.</text>
</comment>
<reference evidence="2 3" key="1">
    <citation type="journal article" date="2019" name="Sci. Rep.">
        <title>Orb-weaving spider Araneus ventricosus genome elucidates the spidroin gene catalogue.</title>
        <authorList>
            <person name="Kono N."/>
            <person name="Nakamura H."/>
            <person name="Ohtoshi R."/>
            <person name="Moran D.A.P."/>
            <person name="Shinohara A."/>
            <person name="Yoshida Y."/>
            <person name="Fujiwara M."/>
            <person name="Mori M."/>
            <person name="Tomita M."/>
            <person name="Arakawa K."/>
        </authorList>
    </citation>
    <scope>NUCLEOTIDE SEQUENCE [LARGE SCALE GENOMIC DNA]</scope>
</reference>
<dbReference type="Proteomes" id="UP000499080">
    <property type="component" value="Unassembled WGS sequence"/>
</dbReference>
<gene>
    <name evidence="2" type="ORF">AVEN_178732_1</name>
</gene>
<dbReference type="PROSITE" id="PS50879">
    <property type="entry name" value="RNASE_H_1"/>
    <property type="match status" value="1"/>
</dbReference>
<dbReference type="InterPro" id="IPR012337">
    <property type="entry name" value="RNaseH-like_sf"/>
</dbReference>
<organism evidence="2 3">
    <name type="scientific">Araneus ventricosus</name>
    <name type="common">Orbweaver spider</name>
    <name type="synonym">Epeira ventricosa</name>
    <dbReference type="NCBI Taxonomy" id="182803"/>
    <lineage>
        <taxon>Eukaryota</taxon>
        <taxon>Metazoa</taxon>
        <taxon>Ecdysozoa</taxon>
        <taxon>Arthropoda</taxon>
        <taxon>Chelicerata</taxon>
        <taxon>Arachnida</taxon>
        <taxon>Araneae</taxon>
        <taxon>Araneomorphae</taxon>
        <taxon>Entelegynae</taxon>
        <taxon>Araneoidea</taxon>
        <taxon>Araneidae</taxon>
        <taxon>Araneus</taxon>
    </lineage>
</organism>
<evidence type="ECO:0000259" key="1">
    <source>
        <dbReference type="PROSITE" id="PS50879"/>
    </source>
</evidence>
<evidence type="ECO:0000313" key="2">
    <source>
        <dbReference type="EMBL" id="GBN09596.1"/>
    </source>
</evidence>
<protein>
    <recommendedName>
        <fullName evidence="1">RNase H type-1 domain-containing protein</fullName>
    </recommendedName>
</protein>
<dbReference type="EMBL" id="BGPR01117316">
    <property type="protein sequence ID" value="GBN09596.1"/>
    <property type="molecule type" value="Genomic_DNA"/>
</dbReference>
<accession>A0A4Y2L7L5</accession>